<accession>A0ACC2HPB2</accession>
<evidence type="ECO:0000313" key="2">
    <source>
        <dbReference type="Proteomes" id="UP001153331"/>
    </source>
</evidence>
<reference evidence="1" key="1">
    <citation type="submission" date="2022-11" db="EMBL/GenBank/DDBJ databases">
        <title>Genome Sequence of Boeremia exigua.</title>
        <authorList>
            <person name="Buettner E."/>
        </authorList>
    </citation>
    <scope>NUCLEOTIDE SEQUENCE</scope>
    <source>
        <strain evidence="1">CU02</strain>
    </source>
</reference>
<comment type="caution">
    <text evidence="1">The sequence shown here is derived from an EMBL/GenBank/DDBJ whole genome shotgun (WGS) entry which is preliminary data.</text>
</comment>
<name>A0ACC2HPB2_9PLEO</name>
<keyword evidence="2" id="KW-1185">Reference proteome</keyword>
<dbReference type="EMBL" id="JAPHNI010001907">
    <property type="protein sequence ID" value="KAJ8104609.1"/>
    <property type="molecule type" value="Genomic_DNA"/>
</dbReference>
<sequence length="133" mass="14182">MPHVANLLLPKKIQKAGEPSIRRRRRKHPLIQRLVVTTTPQQASLKPPPRPGTRFLRALPLRKHAPPRTAICEDEAAPRALLADLNNRLPRGAVGVVERADELALAGQADDFAAGGLDGEFSGLEAAAAVGAG</sequence>
<protein>
    <submittedName>
        <fullName evidence="1">Uncharacterized protein</fullName>
    </submittedName>
</protein>
<proteinExistence type="predicted"/>
<gene>
    <name evidence="1" type="ORF">OPT61_g10667</name>
</gene>
<dbReference type="Proteomes" id="UP001153331">
    <property type="component" value="Unassembled WGS sequence"/>
</dbReference>
<evidence type="ECO:0000313" key="1">
    <source>
        <dbReference type="EMBL" id="KAJ8104609.1"/>
    </source>
</evidence>
<organism evidence="1 2">
    <name type="scientific">Boeremia exigua</name>
    <dbReference type="NCBI Taxonomy" id="749465"/>
    <lineage>
        <taxon>Eukaryota</taxon>
        <taxon>Fungi</taxon>
        <taxon>Dikarya</taxon>
        <taxon>Ascomycota</taxon>
        <taxon>Pezizomycotina</taxon>
        <taxon>Dothideomycetes</taxon>
        <taxon>Pleosporomycetidae</taxon>
        <taxon>Pleosporales</taxon>
        <taxon>Pleosporineae</taxon>
        <taxon>Didymellaceae</taxon>
        <taxon>Boeremia</taxon>
    </lineage>
</organism>